<dbReference type="EMBL" id="NHYE01004716">
    <property type="protein sequence ID" value="PPQ82682.1"/>
    <property type="molecule type" value="Genomic_DNA"/>
</dbReference>
<evidence type="ECO:0000256" key="1">
    <source>
        <dbReference type="ARBA" id="ARBA00022574"/>
    </source>
</evidence>
<reference evidence="5 6" key="1">
    <citation type="journal article" date="2018" name="Evol. Lett.">
        <title>Horizontal gene cluster transfer increased hallucinogenic mushroom diversity.</title>
        <authorList>
            <person name="Reynolds H.T."/>
            <person name="Vijayakumar V."/>
            <person name="Gluck-Thaler E."/>
            <person name="Korotkin H.B."/>
            <person name="Matheny P.B."/>
            <person name="Slot J.C."/>
        </authorList>
    </citation>
    <scope>NUCLEOTIDE SEQUENCE [LARGE SCALE GENOMIC DNA]</scope>
    <source>
        <strain evidence="5 6">SRW20</strain>
    </source>
</reference>
<evidence type="ECO:0000256" key="2">
    <source>
        <dbReference type="ARBA" id="ARBA00022737"/>
    </source>
</evidence>
<dbReference type="PRINTS" id="PR00320">
    <property type="entry name" value="GPROTEINBRPT"/>
</dbReference>
<evidence type="ECO:0000313" key="6">
    <source>
        <dbReference type="Proteomes" id="UP000284706"/>
    </source>
</evidence>
<keyword evidence="2" id="KW-0677">Repeat</keyword>
<feature type="repeat" description="WD" evidence="3">
    <location>
        <begin position="714"/>
        <end position="735"/>
    </location>
</feature>
<sequence length="987" mass="110391">MSTPSHPPALEAPRQLTVPLPLEFDPEEYASYQGFSFASSGTHLALGCKNSVWIYSLPAFDLIDTINPGNLTQALNVPLQIHERFLVVILDSEDGYFLYIWDLSARKHIGTAMRNVDYFRIFVSISLPFADIPGDSQRSLPERHRDPLLIVCSLTNGTVANLETYVLIHPDAENIDGGIERTEEILLMTPETTICPIHEVFCFGSMGRTALTGGKDGTVRAWDIIAGTCELVLIGHTGFVRRVGFDKEMIYSASNDGTVRLWDRYKGDCLHVLDVSKSDYGIKAFLPSAFNHSLPPHGSTVFILDIVSDKPEHSIDKQLYSDLGPIHGKERTLATLEADLKGTIYWFRMWDIRSGRLLTSSSFEPGPLLKEWFFQDRYFVGIDGQNGRFILRAWDFGANDSLDTEVGLGNNDKRNSRYDVTYKPEEAGKDYHGKAMVPSPSDCVVDDTLPGGSTMSMRGQRKRDKAKSFIRALPHTTRKTALNLSTSEANRPFLQRLFHLIPMSTHSPPPEAPRQFSVPLYIEDDPAFSHHSIEFASSTTHVALAFKDRVWIYRLPAFAFVGSIKPGKLSTDEPVHIYGRILVVDCISEGVEDVRLLYIWELSAQKHINTLTIRGSYSSKIFQSMSILSVDFPESGQYERIPPECHEDLLLTIASPADVGHATNLEAHILRYPDPDTAQGTIGGVHEYLLETHAMSICSIHSICCLTSMGKTALTGGEDQTIRAWDVISGKCQMVFIGHSGRVTRLCIDVERICSSSTDDTIRVWDRYSGDCLHILDFPRPTSKHLICDLFFTSPYLVITTIGNTLDPFSLNYTVFIWNIFSGTLEHEIDNQLECNLAMARGKARTLATIEHDEGLDICWFRIWDPSSGRSLRSSSFECGFLPDTFFCQGRYFIGVAEYGIGHVLKVWDFGTDDSLDSEVGNNACRSSRDEVTYKTKETSEVDHRKAMNPSPSSSVVEHTLSGGSTTSSKRKTSNTKSFIRRLIGRR</sequence>
<dbReference type="OrthoDB" id="2639794at2759"/>
<dbReference type="PANTHER" id="PTHR22847:SF637">
    <property type="entry name" value="WD REPEAT DOMAIN 5B"/>
    <property type="match status" value="1"/>
</dbReference>
<gene>
    <name evidence="5" type="ORF">CVT26_000883</name>
</gene>
<keyword evidence="6" id="KW-1185">Reference proteome</keyword>
<dbReference type="SMART" id="SM00320">
    <property type="entry name" value="WD40"/>
    <property type="match status" value="4"/>
</dbReference>
<keyword evidence="1 3" id="KW-0853">WD repeat</keyword>
<accession>A0A409WW02</accession>
<feature type="repeat" description="WD" evidence="3">
    <location>
        <begin position="233"/>
        <end position="272"/>
    </location>
</feature>
<evidence type="ECO:0000313" key="5">
    <source>
        <dbReference type="EMBL" id="PPQ82682.1"/>
    </source>
</evidence>
<feature type="region of interest" description="Disordered" evidence="4">
    <location>
        <begin position="927"/>
        <end position="976"/>
    </location>
</feature>
<protein>
    <recommendedName>
        <fullName evidence="7">WD40 repeat-like protein</fullName>
    </recommendedName>
</protein>
<evidence type="ECO:0008006" key="7">
    <source>
        <dbReference type="Google" id="ProtNLM"/>
    </source>
</evidence>
<dbReference type="InterPro" id="IPR015943">
    <property type="entry name" value="WD40/YVTN_repeat-like_dom_sf"/>
</dbReference>
<dbReference type="PANTHER" id="PTHR22847">
    <property type="entry name" value="WD40 REPEAT PROTEIN"/>
    <property type="match status" value="1"/>
</dbReference>
<dbReference type="SUPFAM" id="SSF50978">
    <property type="entry name" value="WD40 repeat-like"/>
    <property type="match status" value="2"/>
</dbReference>
<dbReference type="InterPro" id="IPR020472">
    <property type="entry name" value="WD40_PAC1"/>
</dbReference>
<organism evidence="5 6">
    <name type="scientific">Gymnopilus dilepis</name>
    <dbReference type="NCBI Taxonomy" id="231916"/>
    <lineage>
        <taxon>Eukaryota</taxon>
        <taxon>Fungi</taxon>
        <taxon>Dikarya</taxon>
        <taxon>Basidiomycota</taxon>
        <taxon>Agaricomycotina</taxon>
        <taxon>Agaricomycetes</taxon>
        <taxon>Agaricomycetidae</taxon>
        <taxon>Agaricales</taxon>
        <taxon>Agaricineae</taxon>
        <taxon>Hymenogastraceae</taxon>
        <taxon>Gymnopilus</taxon>
    </lineage>
</organism>
<dbReference type="InterPro" id="IPR001680">
    <property type="entry name" value="WD40_rpt"/>
</dbReference>
<proteinExistence type="predicted"/>
<evidence type="ECO:0000256" key="4">
    <source>
        <dbReference type="SAM" id="MobiDB-lite"/>
    </source>
</evidence>
<dbReference type="Pfam" id="PF00400">
    <property type="entry name" value="WD40"/>
    <property type="match status" value="4"/>
</dbReference>
<evidence type="ECO:0000256" key="3">
    <source>
        <dbReference type="PROSITE-ProRule" id="PRU00221"/>
    </source>
</evidence>
<name>A0A409WW02_9AGAR</name>
<dbReference type="PROSITE" id="PS50294">
    <property type="entry name" value="WD_REPEATS_REGION"/>
    <property type="match status" value="1"/>
</dbReference>
<dbReference type="Proteomes" id="UP000284706">
    <property type="component" value="Unassembled WGS sequence"/>
</dbReference>
<dbReference type="GO" id="GO:1990234">
    <property type="term" value="C:transferase complex"/>
    <property type="evidence" value="ECO:0007669"/>
    <property type="project" value="UniProtKB-ARBA"/>
</dbReference>
<comment type="caution">
    <text evidence="5">The sequence shown here is derived from an EMBL/GenBank/DDBJ whole genome shotgun (WGS) entry which is preliminary data.</text>
</comment>
<dbReference type="Gene3D" id="2.130.10.10">
    <property type="entry name" value="YVTN repeat-like/Quinoprotein amine dehydrogenase"/>
    <property type="match status" value="2"/>
</dbReference>
<feature type="compositionally biased region" description="Basic and acidic residues" evidence="4">
    <location>
        <begin position="927"/>
        <end position="946"/>
    </location>
</feature>
<dbReference type="AlphaFoldDB" id="A0A409WW02"/>
<dbReference type="InParanoid" id="A0A409WW02"/>
<feature type="repeat" description="WD" evidence="3">
    <location>
        <begin position="736"/>
        <end position="775"/>
    </location>
</feature>
<dbReference type="PROSITE" id="PS50082">
    <property type="entry name" value="WD_REPEATS_2"/>
    <property type="match status" value="3"/>
</dbReference>
<dbReference type="STRING" id="231916.A0A409WW02"/>
<dbReference type="InterPro" id="IPR036322">
    <property type="entry name" value="WD40_repeat_dom_sf"/>
</dbReference>